<dbReference type="PANTHER" id="PTHR33154:SF18">
    <property type="entry name" value="ARSENICAL RESISTANCE OPERON REPRESSOR"/>
    <property type="match status" value="1"/>
</dbReference>
<dbReference type="GO" id="GO:0003700">
    <property type="term" value="F:DNA-binding transcription factor activity"/>
    <property type="evidence" value="ECO:0007669"/>
    <property type="project" value="InterPro"/>
</dbReference>
<dbReference type="InterPro" id="IPR036390">
    <property type="entry name" value="WH_DNA-bd_sf"/>
</dbReference>
<evidence type="ECO:0000256" key="1">
    <source>
        <dbReference type="ARBA" id="ARBA00023015"/>
    </source>
</evidence>
<dbReference type="InterPro" id="IPR051081">
    <property type="entry name" value="HTH_MetalResp_TranReg"/>
</dbReference>
<dbReference type="EMBL" id="JAAVUN010000030">
    <property type="protein sequence ID" value="NKE10556.1"/>
    <property type="molecule type" value="Genomic_DNA"/>
</dbReference>
<evidence type="ECO:0000256" key="3">
    <source>
        <dbReference type="ARBA" id="ARBA00023163"/>
    </source>
</evidence>
<dbReference type="NCBIfam" id="NF033788">
    <property type="entry name" value="HTH_metalloreg"/>
    <property type="match status" value="1"/>
</dbReference>
<evidence type="ECO:0000313" key="6">
    <source>
        <dbReference type="Proteomes" id="UP000521379"/>
    </source>
</evidence>
<evidence type="ECO:0000313" key="5">
    <source>
        <dbReference type="EMBL" id="NKE10556.1"/>
    </source>
</evidence>
<dbReference type="SMART" id="SM00418">
    <property type="entry name" value="HTH_ARSR"/>
    <property type="match status" value="1"/>
</dbReference>
<dbReference type="InterPro" id="IPR001845">
    <property type="entry name" value="HTH_ArsR_DNA-bd_dom"/>
</dbReference>
<dbReference type="AlphaFoldDB" id="A0A846UAL1"/>
<dbReference type="Gene3D" id="1.10.10.10">
    <property type="entry name" value="Winged helix-like DNA-binding domain superfamily/Winged helix DNA-binding domain"/>
    <property type="match status" value="1"/>
</dbReference>
<proteinExistence type="predicted"/>
<dbReference type="PROSITE" id="PS50987">
    <property type="entry name" value="HTH_ARSR_2"/>
    <property type="match status" value="1"/>
</dbReference>
<dbReference type="CDD" id="cd00090">
    <property type="entry name" value="HTH_ARSR"/>
    <property type="match status" value="1"/>
</dbReference>
<dbReference type="GO" id="GO:0003677">
    <property type="term" value="F:DNA binding"/>
    <property type="evidence" value="ECO:0007669"/>
    <property type="project" value="UniProtKB-KW"/>
</dbReference>
<dbReference type="PANTHER" id="PTHR33154">
    <property type="entry name" value="TRANSCRIPTIONAL REGULATOR, ARSR FAMILY"/>
    <property type="match status" value="1"/>
</dbReference>
<name>A0A846UAL1_9MICC</name>
<feature type="domain" description="HTH arsR-type" evidence="4">
    <location>
        <begin position="17"/>
        <end position="107"/>
    </location>
</feature>
<organism evidence="5 6">
    <name type="scientific">Kocuria subflava</name>
    <dbReference type="NCBI Taxonomy" id="1736139"/>
    <lineage>
        <taxon>Bacteria</taxon>
        <taxon>Bacillati</taxon>
        <taxon>Actinomycetota</taxon>
        <taxon>Actinomycetes</taxon>
        <taxon>Micrococcales</taxon>
        <taxon>Micrococcaceae</taxon>
        <taxon>Kocuria</taxon>
    </lineage>
</organism>
<keyword evidence="2" id="KW-0238">DNA-binding</keyword>
<evidence type="ECO:0000256" key="2">
    <source>
        <dbReference type="ARBA" id="ARBA00023125"/>
    </source>
</evidence>
<dbReference type="SUPFAM" id="SSF46785">
    <property type="entry name" value="Winged helix' DNA-binding domain"/>
    <property type="match status" value="1"/>
</dbReference>
<dbReference type="InterPro" id="IPR036388">
    <property type="entry name" value="WH-like_DNA-bd_sf"/>
</dbReference>
<dbReference type="Pfam" id="PF01022">
    <property type="entry name" value="HTH_5"/>
    <property type="match status" value="1"/>
</dbReference>
<reference evidence="5 6" key="1">
    <citation type="submission" date="2020-02" db="EMBL/GenBank/DDBJ databases">
        <authorList>
            <person name="Sun Q."/>
        </authorList>
    </citation>
    <scope>NUCLEOTIDE SEQUENCE [LARGE SCALE GENOMIC DNA]</scope>
    <source>
        <strain evidence="5 6">YIM 13062</strain>
    </source>
</reference>
<accession>A0A846UAL1</accession>
<dbReference type="Proteomes" id="UP000521379">
    <property type="component" value="Unassembled WGS sequence"/>
</dbReference>
<keyword evidence="1" id="KW-0805">Transcription regulation</keyword>
<keyword evidence="6" id="KW-1185">Reference proteome</keyword>
<evidence type="ECO:0000259" key="4">
    <source>
        <dbReference type="PROSITE" id="PS50987"/>
    </source>
</evidence>
<sequence length="107" mass="11432">MSLTAGCCSVEVPISAPTASHAEALTTEFKALADTARLRLFLQIAQADGEVCVCNLDDVGLSQPTVSHHLGKLRNAGLVSSERRGTWVHYSVTARGERIRDLVLALS</sequence>
<gene>
    <name evidence="5" type="ORF">GTW58_11570</name>
</gene>
<dbReference type="InterPro" id="IPR011991">
    <property type="entry name" value="ArsR-like_HTH"/>
</dbReference>
<comment type="caution">
    <text evidence="5">The sequence shown here is derived from an EMBL/GenBank/DDBJ whole genome shotgun (WGS) entry which is preliminary data.</text>
</comment>
<protein>
    <submittedName>
        <fullName evidence="5">Winged helix-turn-helix transcriptional regulator</fullName>
    </submittedName>
</protein>
<keyword evidence="3" id="KW-0804">Transcription</keyword>
<dbReference type="PRINTS" id="PR00778">
    <property type="entry name" value="HTHARSR"/>
</dbReference>